<reference evidence="1 2" key="1">
    <citation type="submission" date="2021-03" db="EMBL/GenBank/DDBJ databases">
        <title>Antimicrobial resistance genes in bacteria isolated from Japanese honey, and their potential for conferring macrolide and lincosamide resistance in the American foulbrood pathogen Paenibacillus larvae.</title>
        <authorList>
            <person name="Okamoto M."/>
            <person name="Kumagai M."/>
            <person name="Kanamori H."/>
            <person name="Takamatsu D."/>
        </authorList>
    </citation>
    <scope>NUCLEOTIDE SEQUENCE [LARGE SCALE GENOMIC DNA]</scope>
    <source>
        <strain evidence="1 2">J34TS1</strain>
    </source>
</reference>
<dbReference type="RefSeq" id="WP_212981455.1">
    <property type="nucleotide sequence ID" value="NZ_AP025343.1"/>
</dbReference>
<sequence length="226" mass="26179">MKQIVFIGDCDKTDLLFYVCKLLGMEHEVLLADLTRSGRYRHTYPKMEMEAEIHQYDNFDIAESVPDITGISELTASNAYDYVIVDIDDPFKIGGLASLNDFYLVTSYDNHSIQENKVLLEALVRELSKDRLVTMTKVICEVEHTFTEDFLVQQYDHLPIEWREPLIYVPDERDLSRKINNQFSGTVQLKRLSPEYKLVIKSIVESILGIEAKQAHALWKQAERSK</sequence>
<dbReference type="AlphaFoldDB" id="A0A919YL16"/>
<proteinExistence type="predicted"/>
<dbReference type="EMBL" id="BORT01000054">
    <property type="protein sequence ID" value="GIO51473.1"/>
    <property type="molecule type" value="Genomic_DNA"/>
</dbReference>
<keyword evidence="2" id="KW-1185">Reference proteome</keyword>
<protein>
    <submittedName>
        <fullName evidence="1">Uncharacterized protein</fullName>
    </submittedName>
</protein>
<dbReference type="Proteomes" id="UP000682811">
    <property type="component" value="Unassembled WGS sequence"/>
</dbReference>
<name>A0A919YL16_9BACL</name>
<gene>
    <name evidence="1" type="ORF">J34TS1_62380</name>
</gene>
<accession>A0A919YL16</accession>
<comment type="caution">
    <text evidence="1">The sequence shown here is derived from an EMBL/GenBank/DDBJ whole genome shotgun (WGS) entry which is preliminary data.</text>
</comment>
<evidence type="ECO:0000313" key="2">
    <source>
        <dbReference type="Proteomes" id="UP000682811"/>
    </source>
</evidence>
<evidence type="ECO:0000313" key="1">
    <source>
        <dbReference type="EMBL" id="GIO51473.1"/>
    </source>
</evidence>
<organism evidence="1 2">
    <name type="scientific">Paenibacillus azoreducens</name>
    <dbReference type="NCBI Taxonomy" id="116718"/>
    <lineage>
        <taxon>Bacteria</taxon>
        <taxon>Bacillati</taxon>
        <taxon>Bacillota</taxon>
        <taxon>Bacilli</taxon>
        <taxon>Bacillales</taxon>
        <taxon>Paenibacillaceae</taxon>
        <taxon>Paenibacillus</taxon>
    </lineage>
</organism>